<reference evidence="1 2" key="1">
    <citation type="submission" date="2017-09" db="EMBL/GenBank/DDBJ databases">
        <title>Depth-based differentiation of microbial function through sediment-hosted aquifers and enrichment of novel symbionts in the deep terrestrial subsurface.</title>
        <authorList>
            <person name="Probst A.J."/>
            <person name="Ladd B."/>
            <person name="Jarett J.K."/>
            <person name="Geller-Mcgrath D.E."/>
            <person name="Sieber C.M."/>
            <person name="Emerson J.B."/>
            <person name="Anantharaman K."/>
            <person name="Thomas B.C."/>
            <person name="Malmstrom R."/>
            <person name="Stieglmeier M."/>
            <person name="Klingl A."/>
            <person name="Woyke T."/>
            <person name="Ryan C.M."/>
            <person name="Banfield J.F."/>
        </authorList>
    </citation>
    <scope>NUCLEOTIDE SEQUENCE [LARGE SCALE GENOMIC DNA]</scope>
    <source>
        <strain evidence="1">CG22_combo_CG10-13_8_21_14_all_47_15</strain>
    </source>
</reference>
<dbReference type="Pfam" id="PF02511">
    <property type="entry name" value="Thy1"/>
    <property type="match status" value="2"/>
</dbReference>
<dbReference type="InterPro" id="IPR003669">
    <property type="entry name" value="Thymidylate_synthase_ThyX"/>
</dbReference>
<sequence length="590" mass="68334">MLLDITPPLLCQKRFFRKQTYFLISYSDYFTRVATCDTKRFSFRTLKTFKEGASMDTPEHEINPYITKDRGELCITDAGYELLKELVTDTKSDVYAFTAKAPPKMIGAAMARLSRNQHDLRKTYLNEFAVDESEADNLIRRVVTAFGDDSVQQLVSISVVVENASNLLTKKLEWGRLLSYLEQSTRYIFFDKKRDGRYRYYIPDNLPDTLRSVYVMYMDKIFDSYSEMVRGLTEYIRKKSAHLEKNMGKAAWLAATRAQACDAIRPVLPASTTSTVGIVGSTQGFDNLIMRLHSEHLHECVATGQNILAEVKKIVPAFFERTDMPERGLTVSNYIKNTRALMRKTADWCLPRHLDTKIERVVLVDYWPIDELTLVPEMLFAESDLPIDIIQEKVSGWSTAEKESIFRYYIGERLNRRHKPGRALEKAHYEWQITGDYGTFRDLQRHRMVDQMEWQRLTPYYGYSTPHIVSEAGMEKIFASCFDQSEILFYMLLDAGLEEESQYATLLGHRMRYRFTENARAAFHIHELRTGPAGHQGYRAIVNEMHEKLSKVHPLIGEAMRFVNKDDDPELTRKASEMVTQSKLAKLARK</sequence>
<evidence type="ECO:0000313" key="2">
    <source>
        <dbReference type="Proteomes" id="UP000230638"/>
    </source>
</evidence>
<dbReference type="AlphaFoldDB" id="A0A2H0CV19"/>
<dbReference type="Proteomes" id="UP000230638">
    <property type="component" value="Unassembled WGS sequence"/>
</dbReference>
<dbReference type="Gene3D" id="3.30.1360.170">
    <property type="match status" value="2"/>
</dbReference>
<dbReference type="GO" id="GO:0050797">
    <property type="term" value="F:thymidylate synthase (FAD) activity"/>
    <property type="evidence" value="ECO:0007669"/>
    <property type="project" value="InterPro"/>
</dbReference>
<proteinExistence type="predicted"/>
<accession>A0A2H0CV19</accession>
<dbReference type="PROSITE" id="PS51331">
    <property type="entry name" value="THYX"/>
    <property type="match status" value="2"/>
</dbReference>
<name>A0A2H0CV19_9BACT</name>
<dbReference type="SUPFAM" id="SSF69796">
    <property type="entry name" value="Thymidylate synthase-complementing protein Thy1"/>
    <property type="match status" value="2"/>
</dbReference>
<dbReference type="GO" id="GO:0070402">
    <property type="term" value="F:NADPH binding"/>
    <property type="evidence" value="ECO:0007669"/>
    <property type="project" value="TreeGrafter"/>
</dbReference>
<protein>
    <recommendedName>
        <fullName evidence="3">Thymidylate synthase</fullName>
    </recommendedName>
</protein>
<dbReference type="GO" id="GO:0050660">
    <property type="term" value="F:flavin adenine dinucleotide binding"/>
    <property type="evidence" value="ECO:0007669"/>
    <property type="project" value="InterPro"/>
</dbReference>
<evidence type="ECO:0008006" key="3">
    <source>
        <dbReference type="Google" id="ProtNLM"/>
    </source>
</evidence>
<dbReference type="EMBL" id="PCTL01000016">
    <property type="protein sequence ID" value="PIP73591.1"/>
    <property type="molecule type" value="Genomic_DNA"/>
</dbReference>
<gene>
    <name evidence="1" type="ORF">COW88_01490</name>
</gene>
<dbReference type="GO" id="GO:0004799">
    <property type="term" value="F:thymidylate synthase activity"/>
    <property type="evidence" value="ECO:0007669"/>
    <property type="project" value="TreeGrafter"/>
</dbReference>
<dbReference type="InterPro" id="IPR036098">
    <property type="entry name" value="Thymidylate_synthase_ThyX_sf"/>
</dbReference>
<evidence type="ECO:0000313" key="1">
    <source>
        <dbReference type="EMBL" id="PIP73591.1"/>
    </source>
</evidence>
<dbReference type="GO" id="GO:0006231">
    <property type="term" value="P:dTMP biosynthetic process"/>
    <property type="evidence" value="ECO:0007669"/>
    <property type="project" value="InterPro"/>
</dbReference>
<comment type="caution">
    <text evidence="1">The sequence shown here is derived from an EMBL/GenBank/DDBJ whole genome shotgun (WGS) entry which is preliminary data.</text>
</comment>
<dbReference type="CDD" id="cd20175">
    <property type="entry name" value="ThyX"/>
    <property type="match status" value="1"/>
</dbReference>
<dbReference type="PANTHER" id="PTHR34934">
    <property type="entry name" value="FLAVIN-DEPENDENT THYMIDYLATE SYNTHASE"/>
    <property type="match status" value="1"/>
</dbReference>
<dbReference type="PANTHER" id="PTHR34934:SF1">
    <property type="entry name" value="FLAVIN-DEPENDENT THYMIDYLATE SYNTHASE"/>
    <property type="match status" value="1"/>
</dbReference>
<organism evidence="1 2">
    <name type="scientific">Candidatus Lloydbacteria bacterium CG22_combo_CG10-13_8_21_14_all_47_15</name>
    <dbReference type="NCBI Taxonomy" id="1974635"/>
    <lineage>
        <taxon>Bacteria</taxon>
        <taxon>Candidatus Lloydiibacteriota</taxon>
    </lineage>
</organism>